<comment type="caution">
    <text evidence="2">The sequence shown here is derived from an EMBL/GenBank/DDBJ whole genome shotgun (WGS) entry which is preliminary data.</text>
</comment>
<dbReference type="OrthoDB" id="674304at2759"/>
<evidence type="ECO:0000256" key="1">
    <source>
        <dbReference type="SAM" id="MobiDB-lite"/>
    </source>
</evidence>
<dbReference type="CDD" id="cd23010">
    <property type="entry name" value="PM41-like"/>
    <property type="match status" value="1"/>
</dbReference>
<dbReference type="PANTHER" id="PTHR33994">
    <property type="entry name" value="OS04G0515000 PROTEIN"/>
    <property type="match status" value="1"/>
</dbReference>
<proteinExistence type="predicted"/>
<feature type="compositionally biased region" description="Basic and acidic residues" evidence="1">
    <location>
        <begin position="26"/>
        <end position="38"/>
    </location>
</feature>
<dbReference type="EMBL" id="LWDX02030099">
    <property type="protein sequence ID" value="OEL28404.1"/>
    <property type="molecule type" value="Genomic_DNA"/>
</dbReference>
<name>A0A1E5VTJ6_9POAL</name>
<reference evidence="2 3" key="1">
    <citation type="submission" date="2016-09" db="EMBL/GenBank/DDBJ databases">
        <title>The draft genome of Dichanthelium oligosanthes: A C3 panicoid grass species.</title>
        <authorList>
            <person name="Studer A.J."/>
            <person name="Schnable J.C."/>
            <person name="Brutnell T.P."/>
        </authorList>
    </citation>
    <scope>NUCLEOTIDE SEQUENCE [LARGE SCALE GENOMIC DNA]</scope>
    <source>
        <strain evidence="3">cv. Kellogg 1175</strain>
        <tissue evidence="2">Leaf</tissue>
    </source>
</reference>
<accession>A0A1E5VTJ6</accession>
<organism evidence="2 3">
    <name type="scientific">Dichanthelium oligosanthes</name>
    <dbReference type="NCBI Taxonomy" id="888268"/>
    <lineage>
        <taxon>Eukaryota</taxon>
        <taxon>Viridiplantae</taxon>
        <taxon>Streptophyta</taxon>
        <taxon>Embryophyta</taxon>
        <taxon>Tracheophyta</taxon>
        <taxon>Spermatophyta</taxon>
        <taxon>Magnoliopsida</taxon>
        <taxon>Liliopsida</taxon>
        <taxon>Poales</taxon>
        <taxon>Poaceae</taxon>
        <taxon>PACMAD clade</taxon>
        <taxon>Panicoideae</taxon>
        <taxon>Panicodae</taxon>
        <taxon>Paniceae</taxon>
        <taxon>Dichantheliinae</taxon>
        <taxon>Dichanthelium</taxon>
    </lineage>
</organism>
<dbReference type="PANTHER" id="PTHR33994:SF17">
    <property type="entry name" value="OS01G0655600 PROTEIN"/>
    <property type="match status" value="1"/>
</dbReference>
<gene>
    <name evidence="2" type="ORF">BAE44_0010580</name>
</gene>
<evidence type="ECO:0000313" key="2">
    <source>
        <dbReference type="EMBL" id="OEL28404.1"/>
    </source>
</evidence>
<sequence>MSGAQGAHPVGQTTPTTYESVGGGENRTRTDLRSREDNGAIQIEKVQDKVDDAAGRGVDQSTFGAKKEGGRDDADAGATGIFFTVWHDRARDDATGNVAQPPPNLFIHLEGVEGLDPCALPPAPPAFHLVIDADWIPACYRYCSGGGNSMLRVSYHSMILAWGHVPWFCVEGSSTDDGIDGVVTVEARAEGAVLREEVSSLVQGELHVLGKAEFDVEGEVAGLGYLRCKTFLFKGNATEESGLCLVQ</sequence>
<dbReference type="Proteomes" id="UP000095767">
    <property type="component" value="Unassembled WGS sequence"/>
</dbReference>
<dbReference type="AlphaFoldDB" id="A0A1E5VTJ6"/>
<feature type="compositionally biased region" description="Basic and acidic residues" evidence="1">
    <location>
        <begin position="45"/>
        <end position="54"/>
    </location>
</feature>
<feature type="region of interest" description="Disordered" evidence="1">
    <location>
        <begin position="1"/>
        <end position="72"/>
    </location>
</feature>
<keyword evidence="3" id="KW-1185">Reference proteome</keyword>
<protein>
    <submittedName>
        <fullName evidence="2">Uncharacterized protein</fullName>
    </submittedName>
</protein>
<evidence type="ECO:0000313" key="3">
    <source>
        <dbReference type="Proteomes" id="UP000095767"/>
    </source>
</evidence>